<reference evidence="2" key="1">
    <citation type="journal article" date="2010" name="BMC Plant Biol.">
        <title>The Dunaliella salina organelle genomes: large sequences, inflated with intronic and intergenic DNA.</title>
        <authorList>
            <person name="Smith D.R."/>
            <person name="Lee R.W."/>
            <person name="Cushman J.C."/>
            <person name="Magnuson J.K."/>
            <person name="Tran D."/>
            <person name="Polle J.E."/>
        </authorList>
    </citation>
    <scope>NUCLEOTIDE SEQUENCE</scope>
    <source>
        <strain evidence="2">CCAP 19/18</strain>
    </source>
</reference>
<dbReference type="InterPro" id="IPR051289">
    <property type="entry name" value="LAGLIDADG_Endonuclease"/>
</dbReference>
<evidence type="ECO:0000259" key="1">
    <source>
        <dbReference type="Pfam" id="PF00961"/>
    </source>
</evidence>
<dbReference type="EMBL" id="GQ250046">
    <property type="protein sequence ID" value="ACS95110.1"/>
    <property type="molecule type" value="Genomic_DNA"/>
</dbReference>
<dbReference type="Gene3D" id="3.10.28.10">
    <property type="entry name" value="Homing endonucleases"/>
    <property type="match status" value="1"/>
</dbReference>
<organism evidence="2">
    <name type="scientific">Dunaliella salina</name>
    <name type="common">Green alga</name>
    <name type="synonym">Protococcus salinus</name>
    <dbReference type="NCBI Taxonomy" id="3046"/>
    <lineage>
        <taxon>Eukaryota</taxon>
        <taxon>Viridiplantae</taxon>
        <taxon>Chlorophyta</taxon>
        <taxon>core chlorophytes</taxon>
        <taxon>Chlorophyceae</taxon>
        <taxon>CS clade</taxon>
        <taxon>Chlamydomonadales</taxon>
        <taxon>Dunaliellaceae</taxon>
        <taxon>Dunaliella</taxon>
    </lineage>
</organism>
<proteinExistence type="predicted"/>
<keyword evidence="2" id="KW-0150">Chloroplast</keyword>
<dbReference type="RefSeq" id="YP_005089808.1">
    <property type="nucleotide sequence ID" value="NC_016732.1"/>
</dbReference>
<keyword evidence="2" id="KW-0934">Plastid</keyword>
<dbReference type="PANTHER" id="PTHR36181:SF2">
    <property type="entry name" value="INTRON-ENCODED ENDONUCLEASE AI3-RELATED"/>
    <property type="match status" value="1"/>
</dbReference>
<gene>
    <name evidence="2" type="primary">orf235</name>
</gene>
<dbReference type="InterPro" id="IPR027434">
    <property type="entry name" value="Homing_endonucl"/>
</dbReference>
<name>C9D8Q7_DUNSA</name>
<dbReference type="EMBL" id="GQ250046">
    <property type="protein sequence ID" value="ACS95071.1"/>
    <property type="molecule type" value="Genomic_DNA"/>
</dbReference>
<keyword evidence="2" id="KW-0540">Nuclease</keyword>
<dbReference type="AlphaFoldDB" id="C9D8Q7"/>
<feature type="domain" description="Homing endonuclease LAGLIDADG" evidence="1">
    <location>
        <begin position="68"/>
        <end position="171"/>
    </location>
</feature>
<keyword evidence="2" id="KW-0255">Endonuclease</keyword>
<evidence type="ECO:0000313" key="2">
    <source>
        <dbReference type="EMBL" id="ACS95071.1"/>
    </source>
</evidence>
<dbReference type="GO" id="GO:0005739">
    <property type="term" value="C:mitochondrion"/>
    <property type="evidence" value="ECO:0007669"/>
    <property type="project" value="UniProtKB-ARBA"/>
</dbReference>
<protein>
    <submittedName>
        <fullName evidence="2">LAGLIDADG homing endonuclease</fullName>
    </submittedName>
</protein>
<geneLocation type="chloroplast" evidence="2"/>
<dbReference type="GeneID" id="11541837"/>
<dbReference type="GeneID" id="11541779"/>
<keyword evidence="2" id="KW-0378">Hydrolase</keyword>
<dbReference type="GO" id="GO:0004519">
    <property type="term" value="F:endonuclease activity"/>
    <property type="evidence" value="ECO:0007669"/>
    <property type="project" value="UniProtKB-KW"/>
</dbReference>
<dbReference type="InterPro" id="IPR004860">
    <property type="entry name" value="LAGLIDADG_dom"/>
</dbReference>
<accession>C9D8Q7</accession>
<dbReference type="PANTHER" id="PTHR36181">
    <property type="entry name" value="INTRON-ENCODED ENDONUCLEASE AI3-RELATED"/>
    <property type="match status" value="1"/>
</dbReference>
<dbReference type="Pfam" id="PF00961">
    <property type="entry name" value="LAGLIDADG_1"/>
    <property type="match status" value="1"/>
</dbReference>
<dbReference type="SUPFAM" id="SSF55608">
    <property type="entry name" value="Homing endonucleases"/>
    <property type="match status" value="1"/>
</dbReference>
<sequence length="234" mass="27112">MNKNLYKVEQKRDTNDICIPKYDNYVIPTLDKTAPASKILNSKQDLSGKKFTVKDSFGRDVVMSADWIAGFTDGEGTLTININKNQTLTYKFQIQPVFIIVQGEADYYLLTAIANFFGCGSVTVNRKDKTSVRYQYRVNNLELLTNIFIPFFDKVSLLTKKKDEYFFWKDLVIEHKNKTNLDSWPNSMVAFLEKAKLWKCQGTQTKQTESYIETCDKYIEIVKSIPSENIERLK</sequence>
<dbReference type="RefSeq" id="YP_005089847.1">
    <property type="nucleotide sequence ID" value="NC_016732.1"/>
</dbReference>